<protein>
    <recommendedName>
        <fullName evidence="5">Large ribosomal subunit protein bL25</fullName>
    </recommendedName>
    <alternativeName>
        <fullName evidence="5">General stress protein CTC</fullName>
    </alternativeName>
</protein>
<dbReference type="InterPro" id="IPR011035">
    <property type="entry name" value="Ribosomal_bL25/Gln-tRNA_synth"/>
</dbReference>
<dbReference type="InterPro" id="IPR020057">
    <property type="entry name" value="Ribosomal_bL25_b-dom"/>
</dbReference>
<feature type="domain" description="Large ribosomal subunit protein bL25 L25" evidence="6">
    <location>
        <begin position="5"/>
        <end position="93"/>
    </location>
</feature>
<dbReference type="PANTHER" id="PTHR33284">
    <property type="entry name" value="RIBOSOMAL PROTEIN L25/GLN-TRNA SYNTHETASE, ANTI-CODON-BINDING DOMAIN-CONTAINING PROTEIN"/>
    <property type="match status" value="1"/>
</dbReference>
<evidence type="ECO:0000256" key="3">
    <source>
        <dbReference type="ARBA" id="ARBA00022980"/>
    </source>
</evidence>
<dbReference type="InterPro" id="IPR020930">
    <property type="entry name" value="Ribosomal_uL5_bac-type"/>
</dbReference>
<dbReference type="InterPro" id="IPR029751">
    <property type="entry name" value="Ribosomal_L25_dom"/>
</dbReference>
<name>A0A0C1UN73_9CYAN</name>
<evidence type="ECO:0000256" key="5">
    <source>
        <dbReference type="HAMAP-Rule" id="MF_01334"/>
    </source>
</evidence>
<dbReference type="InterPro" id="IPR037121">
    <property type="entry name" value="Ribosomal_bL25_C"/>
</dbReference>
<dbReference type="InterPro" id="IPR020056">
    <property type="entry name" value="Rbsml_bL25/Gln-tRNA_synth_N"/>
</dbReference>
<evidence type="ECO:0000259" key="6">
    <source>
        <dbReference type="Pfam" id="PF01386"/>
    </source>
</evidence>
<evidence type="ECO:0000313" key="8">
    <source>
        <dbReference type="EMBL" id="NEV66569.1"/>
    </source>
</evidence>
<comment type="similarity">
    <text evidence="5">Belongs to the bacterial ribosomal protein bL25 family. CTC subfamily.</text>
</comment>
<keyword evidence="2 5" id="KW-0694">RNA-binding</keyword>
<feature type="domain" description="Large ribosomal subunit protein bL25 beta" evidence="7">
    <location>
        <begin position="102"/>
        <end position="185"/>
    </location>
</feature>
<accession>A0A0C1UN73</accession>
<sequence>MELSIECQKRDASVNPRALRREGQIPAVLYGHDGDASVALTVDQRSAERLVRSASINNTLINVSVPEMPWTGQALLREVQTHPWKDKLYHLSFFSIASQSSVDVVVPVHYVGTAKGVKDEGGTLDIMVSELAIRCAPGAIPESVDIDVSDLAVGENLHISNLKLPAGVEAIADTDKTLVNVAAPRTVASEQETSTTVSLLGTEPAAE</sequence>
<dbReference type="GO" id="GO:0008097">
    <property type="term" value="F:5S rRNA binding"/>
    <property type="evidence" value="ECO:0007669"/>
    <property type="project" value="InterPro"/>
</dbReference>
<reference evidence="8" key="3">
    <citation type="submission" date="2020-02" db="EMBL/GenBank/DDBJ databases">
        <authorList>
            <person name="Sarangi A.N."/>
            <person name="Ghosh S."/>
            <person name="Mukherjee M."/>
            <person name="Tripathy S."/>
        </authorList>
    </citation>
    <scope>NUCLEOTIDE SEQUENCE</scope>
    <source>
        <strain evidence="8">BDU141951</strain>
    </source>
</reference>
<dbReference type="InterPro" id="IPR001021">
    <property type="entry name" value="Ribosomal_bL25_long"/>
</dbReference>
<reference evidence="8" key="2">
    <citation type="journal article" date="2015" name="Genome Announc.">
        <title>Draft Genome Sequence of Filamentous Marine Cyanobacterium Lyngbya confervoides Strain BDU141951.</title>
        <authorList>
            <person name="Chandrababunaidu M.M."/>
            <person name="Sen D."/>
            <person name="Tripathy S."/>
        </authorList>
    </citation>
    <scope>NUCLEOTIDE SEQUENCE</scope>
    <source>
        <strain evidence="8">BDU141951</strain>
    </source>
</reference>
<dbReference type="CDD" id="cd00495">
    <property type="entry name" value="Ribosomal_L25_TL5_CTC"/>
    <property type="match status" value="1"/>
</dbReference>
<dbReference type="Pfam" id="PF14693">
    <property type="entry name" value="Ribosomal_TL5_C"/>
    <property type="match status" value="1"/>
</dbReference>
<dbReference type="GO" id="GO:0022625">
    <property type="term" value="C:cytosolic large ribosomal subunit"/>
    <property type="evidence" value="ECO:0007669"/>
    <property type="project" value="TreeGrafter"/>
</dbReference>
<dbReference type="NCBIfam" id="NF004612">
    <property type="entry name" value="PRK05943.1"/>
    <property type="match status" value="1"/>
</dbReference>
<gene>
    <name evidence="5" type="primary">rplY</name>
    <name evidence="5" type="synonym">ctc</name>
    <name evidence="8" type="ORF">QQ91_005530</name>
</gene>
<dbReference type="NCBIfam" id="NF004139">
    <property type="entry name" value="PRK05618.4-2"/>
    <property type="match status" value="1"/>
</dbReference>
<dbReference type="HAMAP" id="MF_01334">
    <property type="entry name" value="Ribosomal_bL25_CTC"/>
    <property type="match status" value="1"/>
</dbReference>
<dbReference type="GO" id="GO:0003735">
    <property type="term" value="F:structural constituent of ribosome"/>
    <property type="evidence" value="ECO:0007669"/>
    <property type="project" value="InterPro"/>
</dbReference>
<dbReference type="EMBL" id="JTHE02000003">
    <property type="protein sequence ID" value="NEV66569.1"/>
    <property type="molecule type" value="Genomic_DNA"/>
</dbReference>
<dbReference type="AlphaFoldDB" id="A0A0C1UN73"/>
<dbReference type="Pfam" id="PF01386">
    <property type="entry name" value="Ribosomal_L25p"/>
    <property type="match status" value="1"/>
</dbReference>
<dbReference type="Gene3D" id="2.40.240.10">
    <property type="entry name" value="Ribosomal Protein L25, Chain P"/>
    <property type="match status" value="1"/>
</dbReference>
<comment type="function">
    <text evidence="5">This is one of the proteins that binds to the 5S RNA in the ribosome where it forms part of the central protuberance.</text>
</comment>
<dbReference type="SUPFAM" id="SSF50715">
    <property type="entry name" value="Ribosomal protein L25-like"/>
    <property type="match status" value="1"/>
</dbReference>
<reference evidence="8" key="1">
    <citation type="submission" date="2014-11" db="EMBL/GenBank/DDBJ databases">
        <authorList>
            <person name="Malar M.C."/>
            <person name="Sen D."/>
            <person name="Tripathy S."/>
        </authorList>
    </citation>
    <scope>NUCLEOTIDE SEQUENCE</scope>
    <source>
        <strain evidence="8">BDU141951</strain>
    </source>
</reference>
<dbReference type="GO" id="GO:0006412">
    <property type="term" value="P:translation"/>
    <property type="evidence" value="ECO:0007669"/>
    <property type="project" value="UniProtKB-UniRule"/>
</dbReference>
<evidence type="ECO:0000256" key="2">
    <source>
        <dbReference type="ARBA" id="ARBA00022884"/>
    </source>
</evidence>
<keyword evidence="3 5" id="KW-0689">Ribosomal protein</keyword>
<evidence type="ECO:0000256" key="1">
    <source>
        <dbReference type="ARBA" id="ARBA00022730"/>
    </source>
</evidence>
<dbReference type="PANTHER" id="PTHR33284:SF1">
    <property type="entry name" value="RIBOSOMAL PROTEIN L25_GLN-TRNA SYNTHETASE, ANTI-CODON-BINDING DOMAIN-CONTAINING PROTEIN"/>
    <property type="match status" value="1"/>
</dbReference>
<keyword evidence="1 5" id="KW-0699">rRNA-binding</keyword>
<comment type="caution">
    <text evidence="8">The sequence shown here is derived from an EMBL/GenBank/DDBJ whole genome shotgun (WGS) entry which is preliminary data.</text>
</comment>
<dbReference type="Gene3D" id="2.170.120.20">
    <property type="entry name" value="Ribosomal protein L25, beta domain"/>
    <property type="match status" value="1"/>
</dbReference>
<keyword evidence="4 5" id="KW-0687">Ribonucleoprotein</keyword>
<evidence type="ECO:0000259" key="7">
    <source>
        <dbReference type="Pfam" id="PF14693"/>
    </source>
</evidence>
<comment type="subunit">
    <text evidence="5">Part of the 50S ribosomal subunit; part of the 5S rRNA/L5/L18/L25 subcomplex. Contacts the 5S rRNA. Binds to the 5S rRNA independently of L5 and L18.</text>
</comment>
<evidence type="ECO:0000256" key="4">
    <source>
        <dbReference type="ARBA" id="ARBA00023274"/>
    </source>
</evidence>
<dbReference type="NCBIfam" id="TIGR00731">
    <property type="entry name" value="bL25_bact_ctc"/>
    <property type="match status" value="1"/>
</dbReference>
<organism evidence="8">
    <name type="scientific">Lyngbya confervoides BDU141951</name>
    <dbReference type="NCBI Taxonomy" id="1574623"/>
    <lineage>
        <taxon>Bacteria</taxon>
        <taxon>Bacillati</taxon>
        <taxon>Cyanobacteriota</taxon>
        <taxon>Cyanophyceae</taxon>
        <taxon>Oscillatoriophycideae</taxon>
        <taxon>Oscillatoriales</taxon>
        <taxon>Microcoleaceae</taxon>
        <taxon>Lyngbya</taxon>
    </lineage>
</organism>
<proteinExistence type="inferred from homology"/>